<feature type="domain" description="GmrSD restriction endonucleases N-terminal" evidence="1">
    <location>
        <begin position="187"/>
        <end position="363"/>
    </location>
</feature>
<dbReference type="PANTHER" id="PTHR35149:SF2">
    <property type="entry name" value="DUF262 DOMAIN-CONTAINING PROTEIN"/>
    <property type="match status" value="1"/>
</dbReference>
<dbReference type="AlphaFoldDB" id="A0A1B3SK57"/>
<protein>
    <recommendedName>
        <fullName evidence="1">GmrSD restriction endonucleases N-terminal domain-containing protein</fullName>
    </recommendedName>
</protein>
<dbReference type="OrthoDB" id="9798761at2"/>
<gene>
    <name evidence="2" type="ORF">SHELI_v1c03550</name>
</gene>
<dbReference type="Proteomes" id="UP000094378">
    <property type="component" value="Chromosome"/>
</dbReference>
<name>A0A1B3SK57_9MOLU</name>
<sequence>MISNNFDFLKNETKIKFDWTYEKLSIMEDSIVKDDQYTIPVEATKLLEKLFKQIINDIDSKRPLYKLKNDFQIFFKEEYDVQVPTSIWASINFISKDRNSNVHDNIDPDYGKSSQTFTNKLNYLMCIRKILHFCINVLKGEDIEIEDFKDDIYYRKANKHKYLEDAKAYKYENNQIRLEKIAVGDFILNNNNNFLIPSYQRDYRWGEEECQELLNQLISKYKTQEQVYFGALACRIIDNHSLTEDHTKNDILDQLNMTKQIRLIDGQQRVTTSLILFKVFYDLFKEKIVEEVTQENFKMPLELLNLFEYKENNEYSDKKIKEKYINSTAGNESGQNGIYVVLKGYKNKKNFQEQLNIFKKAGVIDNYDFF</sequence>
<dbReference type="InterPro" id="IPR004919">
    <property type="entry name" value="GmrSD_N"/>
</dbReference>
<organism evidence="2 3">
    <name type="scientific">Spiroplasma helicoides</name>
    <dbReference type="NCBI Taxonomy" id="216938"/>
    <lineage>
        <taxon>Bacteria</taxon>
        <taxon>Bacillati</taxon>
        <taxon>Mycoplasmatota</taxon>
        <taxon>Mollicutes</taxon>
        <taxon>Entomoplasmatales</taxon>
        <taxon>Spiroplasmataceae</taxon>
        <taxon>Spiroplasma</taxon>
    </lineage>
</organism>
<proteinExistence type="predicted"/>
<dbReference type="RefSeq" id="WP_069116149.1">
    <property type="nucleotide sequence ID" value="NZ_CP017015.1"/>
</dbReference>
<keyword evidence="3" id="KW-1185">Reference proteome</keyword>
<dbReference type="Pfam" id="PF03235">
    <property type="entry name" value="GmrSD_N"/>
    <property type="match status" value="1"/>
</dbReference>
<dbReference type="STRING" id="216938.SHELI_v1c03550"/>
<evidence type="ECO:0000313" key="2">
    <source>
        <dbReference type="EMBL" id="AOG60310.1"/>
    </source>
</evidence>
<dbReference type="PATRIC" id="fig|216938.3.peg.357"/>
<dbReference type="EMBL" id="CP017015">
    <property type="protein sequence ID" value="AOG60310.1"/>
    <property type="molecule type" value="Genomic_DNA"/>
</dbReference>
<reference evidence="2 3" key="1">
    <citation type="submission" date="2016-08" db="EMBL/GenBank/DDBJ databases">
        <title>Complete genome sequence of Spiroplasma helicoides TABS-2 (DSM 22551).</title>
        <authorList>
            <person name="Shen W.-Y."/>
            <person name="Lo W.-S."/>
            <person name="Lai Y.-C."/>
            <person name="Kuo C.-H."/>
        </authorList>
    </citation>
    <scope>NUCLEOTIDE SEQUENCE [LARGE SCALE GENOMIC DNA]</scope>
    <source>
        <strain evidence="2 3">TABS-2</strain>
    </source>
</reference>
<evidence type="ECO:0000259" key="1">
    <source>
        <dbReference type="Pfam" id="PF03235"/>
    </source>
</evidence>
<accession>A0A1B3SK57</accession>
<dbReference type="PANTHER" id="PTHR35149">
    <property type="entry name" value="SLL5132 PROTEIN"/>
    <property type="match status" value="1"/>
</dbReference>
<dbReference type="KEGG" id="shj:SHELI_v1c03550"/>
<evidence type="ECO:0000313" key="3">
    <source>
        <dbReference type="Proteomes" id="UP000094378"/>
    </source>
</evidence>